<accession>A0A1R4KIQ4</accession>
<keyword evidence="3" id="KW-1185">Reference proteome</keyword>
<gene>
    <name evidence="2" type="ORF">FM104_13020</name>
</gene>
<dbReference type="RefSeq" id="WP_087132662.1">
    <property type="nucleotide sequence ID" value="NZ_FUKO01000033.1"/>
</dbReference>
<protein>
    <submittedName>
        <fullName evidence="2">Phage protein</fullName>
    </submittedName>
</protein>
<dbReference type="OrthoDB" id="5126501at2"/>
<organism evidence="2 3">
    <name type="scientific">Microbacterium esteraromaticum</name>
    <dbReference type="NCBI Taxonomy" id="57043"/>
    <lineage>
        <taxon>Bacteria</taxon>
        <taxon>Bacillati</taxon>
        <taxon>Actinomycetota</taxon>
        <taxon>Actinomycetes</taxon>
        <taxon>Micrococcales</taxon>
        <taxon>Microbacteriaceae</taxon>
        <taxon>Microbacterium</taxon>
    </lineage>
</organism>
<dbReference type="EMBL" id="FUKO01000033">
    <property type="protein sequence ID" value="SJN43894.1"/>
    <property type="molecule type" value="Genomic_DNA"/>
</dbReference>
<sequence>MSITIDEQGNHHRGKGAGGGQFAAHGRTDPEGSLATPGADLSDADPVDVDTALAGIFERAWKQGSKVEMIDAQITKILQRQRAGRSYHDDTERLAMLRTQLDIEQATLDAIHSEAAPFEIEFQARGGWPRAFLVTGGHLHRSMDCSTCNRDGKRTRFHWLPEYSGQDEGEIVAAAGSRVCTVCYPSAPVDVLRRPSSMLTPDEKAEQGARERRAREKAQRDAARIEKALLPDGGELREPDGYRVVKTLVSARRELTDAIIDSHVAVPDEQFAAGKQRWRDMLIDAIAAKTSQPADDVRAEAYEKARAKMKREYGQVPTW</sequence>
<evidence type="ECO:0000256" key="1">
    <source>
        <dbReference type="SAM" id="MobiDB-lite"/>
    </source>
</evidence>
<evidence type="ECO:0000313" key="2">
    <source>
        <dbReference type="EMBL" id="SJN43894.1"/>
    </source>
</evidence>
<feature type="region of interest" description="Disordered" evidence="1">
    <location>
        <begin position="196"/>
        <end position="217"/>
    </location>
</feature>
<reference evidence="2 3" key="1">
    <citation type="submission" date="2017-02" db="EMBL/GenBank/DDBJ databases">
        <authorList>
            <person name="Peterson S.W."/>
        </authorList>
    </citation>
    <scope>NUCLEOTIDE SEQUENCE [LARGE SCALE GENOMIC DNA]</scope>
    <source>
        <strain evidence="2 3">B Mb 05.01</strain>
    </source>
</reference>
<evidence type="ECO:0000313" key="3">
    <source>
        <dbReference type="Proteomes" id="UP000196320"/>
    </source>
</evidence>
<dbReference type="AlphaFoldDB" id="A0A1R4KIQ4"/>
<dbReference type="Proteomes" id="UP000196320">
    <property type="component" value="Unassembled WGS sequence"/>
</dbReference>
<proteinExistence type="predicted"/>
<feature type="compositionally biased region" description="Basic and acidic residues" evidence="1">
    <location>
        <begin position="201"/>
        <end position="217"/>
    </location>
</feature>
<feature type="region of interest" description="Disordered" evidence="1">
    <location>
        <begin position="1"/>
        <end position="44"/>
    </location>
</feature>
<name>A0A1R4KIQ4_9MICO</name>